<dbReference type="RefSeq" id="WP_090401193.1">
    <property type="nucleotide sequence ID" value="NZ_FNKM01000002.1"/>
</dbReference>
<reference evidence="2 4" key="2">
    <citation type="submission" date="2019-06" db="EMBL/GenBank/DDBJ databases">
        <title>Pseudomonas bimorpha sp. nov. isolated from bovine raw milk and skim milk concentrate.</title>
        <authorList>
            <person name="Hofmann K."/>
            <person name="Huptas C."/>
            <person name="Doll E."/>
            <person name="Scherer S."/>
            <person name="Wenning M."/>
        </authorList>
    </citation>
    <scope>NUCLEOTIDE SEQUENCE [LARGE SCALE GENOMIC DNA]</scope>
    <source>
        <strain evidence="2 4">DSM 17515</strain>
    </source>
</reference>
<dbReference type="Proteomes" id="UP000317267">
    <property type="component" value="Unassembled WGS sequence"/>
</dbReference>
<dbReference type="EMBL" id="VFES01000025">
    <property type="protein sequence ID" value="TWR59179.1"/>
    <property type="molecule type" value="Genomic_DNA"/>
</dbReference>
<proteinExistence type="predicted"/>
<evidence type="ECO:0000313" key="3">
    <source>
        <dbReference type="Proteomes" id="UP000198740"/>
    </source>
</evidence>
<protein>
    <submittedName>
        <fullName evidence="2">Uncharacterized protein</fullName>
    </submittedName>
</protein>
<comment type="caution">
    <text evidence="2">The sequence shown here is derived from an EMBL/GenBank/DDBJ whole genome shotgun (WGS) entry which is preliminary data.</text>
</comment>
<evidence type="ECO:0000313" key="4">
    <source>
        <dbReference type="Proteomes" id="UP000317267"/>
    </source>
</evidence>
<dbReference type="EMBL" id="FNKM01000002">
    <property type="protein sequence ID" value="SDQ71113.1"/>
    <property type="molecule type" value="Genomic_DNA"/>
</dbReference>
<sequence>MSEVIKQFDMLCDVAMAAFGEELEISYEMSLLNILEFVKNNPEYKDDFVGGFKIILMSNNSPFEAVAFCMRELQWPEIKEFVISKMNPSQDPRSEALRSVLTAYDEFWPDADIYQYYSMS</sequence>
<organism evidence="2 4">
    <name type="scientific">Pseudomonas grimontii</name>
    <dbReference type="NCBI Taxonomy" id="129847"/>
    <lineage>
        <taxon>Bacteria</taxon>
        <taxon>Pseudomonadati</taxon>
        <taxon>Pseudomonadota</taxon>
        <taxon>Gammaproteobacteria</taxon>
        <taxon>Pseudomonadales</taxon>
        <taxon>Pseudomonadaceae</taxon>
        <taxon>Pseudomonas</taxon>
    </lineage>
</organism>
<dbReference type="OrthoDB" id="6941276at2"/>
<accession>A0A1H1D3R8</accession>
<dbReference type="Proteomes" id="UP000198740">
    <property type="component" value="Unassembled WGS sequence"/>
</dbReference>
<dbReference type="AlphaFoldDB" id="A0A1H1D3R8"/>
<keyword evidence="3" id="KW-1185">Reference proteome</keyword>
<name>A0A1H1D3R8_9PSED</name>
<reference evidence="1 3" key="1">
    <citation type="submission" date="2016-10" db="EMBL/GenBank/DDBJ databases">
        <authorList>
            <person name="Varghese N."/>
            <person name="Submissions S."/>
        </authorList>
    </citation>
    <scope>NUCLEOTIDE SEQUENCE [LARGE SCALE GENOMIC DNA]</scope>
    <source>
        <strain evidence="1 3">BS2976</strain>
    </source>
</reference>
<evidence type="ECO:0000313" key="2">
    <source>
        <dbReference type="EMBL" id="TWR59179.1"/>
    </source>
</evidence>
<evidence type="ECO:0000313" key="1">
    <source>
        <dbReference type="EMBL" id="SDQ71113.1"/>
    </source>
</evidence>
<gene>
    <name evidence="2" type="ORF">FIV39_27965</name>
    <name evidence="1" type="ORF">SAMN04490186_1628</name>
</gene>